<gene>
    <name evidence="3" type="ORF">HQ605_00170</name>
    <name evidence="4" type="ORF">SAMN05444374_11749</name>
</gene>
<dbReference type="AlphaFoldDB" id="A0A1I0UDG2"/>
<dbReference type="PANTHER" id="PTHR30204">
    <property type="entry name" value="REDOX-CYCLING DRUG-SENSING TRANSCRIPTIONAL ACTIVATOR SOXR"/>
    <property type="match status" value="1"/>
</dbReference>
<feature type="domain" description="HTH merR-type" evidence="2">
    <location>
        <begin position="28"/>
        <end position="86"/>
    </location>
</feature>
<keyword evidence="1" id="KW-0238">DNA-binding</keyword>
<proteinExistence type="predicted"/>
<accession>A0A1I0UDG2</accession>
<dbReference type="InterPro" id="IPR009061">
    <property type="entry name" value="DNA-bd_dom_put_sf"/>
</dbReference>
<evidence type="ECO:0000313" key="6">
    <source>
        <dbReference type="Proteomes" id="UP001520140"/>
    </source>
</evidence>
<organism evidence="4 5">
    <name type="scientific">Rhodococcoides kroppenstedtii</name>
    <dbReference type="NCBI Taxonomy" id="293050"/>
    <lineage>
        <taxon>Bacteria</taxon>
        <taxon>Bacillati</taxon>
        <taxon>Actinomycetota</taxon>
        <taxon>Actinomycetes</taxon>
        <taxon>Mycobacteriales</taxon>
        <taxon>Nocardiaceae</taxon>
        <taxon>Rhodococcoides</taxon>
    </lineage>
</organism>
<evidence type="ECO:0000259" key="2">
    <source>
        <dbReference type="PROSITE" id="PS50937"/>
    </source>
</evidence>
<dbReference type="GO" id="GO:0003677">
    <property type="term" value="F:DNA binding"/>
    <property type="evidence" value="ECO:0007669"/>
    <property type="project" value="UniProtKB-KW"/>
</dbReference>
<dbReference type="GO" id="GO:0003700">
    <property type="term" value="F:DNA-binding transcription factor activity"/>
    <property type="evidence" value="ECO:0007669"/>
    <property type="project" value="InterPro"/>
</dbReference>
<dbReference type="PROSITE" id="PS50937">
    <property type="entry name" value="HTH_MERR_2"/>
    <property type="match status" value="1"/>
</dbReference>
<reference evidence="4 5" key="1">
    <citation type="submission" date="2016-10" db="EMBL/GenBank/DDBJ databases">
        <authorList>
            <person name="de Groot N.N."/>
        </authorList>
    </citation>
    <scope>NUCLEOTIDE SEQUENCE [LARGE SCALE GENOMIC DNA]</scope>
    <source>
        <strain evidence="4 5">DSM 44908</strain>
    </source>
</reference>
<dbReference type="EMBL" id="FOJN01000017">
    <property type="protein sequence ID" value="SFA61296.1"/>
    <property type="molecule type" value="Genomic_DNA"/>
</dbReference>
<dbReference type="Proteomes" id="UP000182054">
    <property type="component" value="Unassembled WGS sequence"/>
</dbReference>
<dbReference type="Pfam" id="PF13411">
    <property type="entry name" value="MerR_1"/>
    <property type="match status" value="1"/>
</dbReference>
<evidence type="ECO:0000313" key="3">
    <source>
        <dbReference type="EMBL" id="MBY6319231.1"/>
    </source>
</evidence>
<keyword evidence="6" id="KW-1185">Reference proteome</keyword>
<evidence type="ECO:0000256" key="1">
    <source>
        <dbReference type="ARBA" id="ARBA00023125"/>
    </source>
</evidence>
<dbReference type="Proteomes" id="UP001520140">
    <property type="component" value="Unassembled WGS sequence"/>
</dbReference>
<dbReference type="EMBL" id="JABUKG010000001">
    <property type="protein sequence ID" value="MBY6319231.1"/>
    <property type="molecule type" value="Genomic_DNA"/>
</dbReference>
<dbReference type="InterPro" id="IPR047057">
    <property type="entry name" value="MerR_fam"/>
</dbReference>
<dbReference type="Gene3D" id="1.10.1660.10">
    <property type="match status" value="1"/>
</dbReference>
<reference evidence="3 6" key="2">
    <citation type="submission" date="2020-06" db="EMBL/GenBank/DDBJ databases">
        <title>Taxonomy, biology and ecology of Rhodococcus bacteria occurring in California pistachio and other woody hosts as revealed by genome sequence analyses.</title>
        <authorList>
            <person name="Gai Y."/>
            <person name="Riely B."/>
        </authorList>
    </citation>
    <scope>NUCLEOTIDE SEQUENCE [LARGE SCALE GENOMIC DNA]</scope>
    <source>
        <strain evidence="3 6">BP-284</strain>
    </source>
</reference>
<dbReference type="RefSeq" id="WP_068101519.1">
    <property type="nucleotide sequence ID" value="NZ_CP135915.1"/>
</dbReference>
<evidence type="ECO:0000313" key="4">
    <source>
        <dbReference type="EMBL" id="SFA61296.1"/>
    </source>
</evidence>
<dbReference type="GeneID" id="85487408"/>
<dbReference type="SMART" id="SM00422">
    <property type="entry name" value="HTH_MERR"/>
    <property type="match status" value="1"/>
</dbReference>
<dbReference type="CDD" id="cd00592">
    <property type="entry name" value="HTH_MerR-like"/>
    <property type="match status" value="1"/>
</dbReference>
<sequence>MTAVGQQSSSGGMSIGTVLDRLRPDFPDVTISKIRFLEAEGLISPERTASGYRRFSVQDCERLKYVLTAQRDHYLPLKVIKEQLDALDEGATVAAVDGPARGPRRGPRALALAPAVSPTEFLGERRVRMSRADLLERAGVDEPFLLDLQKAGLLTAGPAGYFDEDAVVLVRTAAAMAQYGLEVRHLRAFKLAADREATLLAQVAGPVALGRDAGARDRAEELVRELAALSLTLHTSLVKAAVRGVLD</sequence>
<dbReference type="SUPFAM" id="SSF46955">
    <property type="entry name" value="Putative DNA-binding domain"/>
    <property type="match status" value="1"/>
</dbReference>
<protein>
    <submittedName>
        <fullName evidence="4">MerR family regulatory protein</fullName>
    </submittedName>
    <submittedName>
        <fullName evidence="3">MerR family transcriptional regulator</fullName>
    </submittedName>
</protein>
<evidence type="ECO:0000313" key="5">
    <source>
        <dbReference type="Proteomes" id="UP000182054"/>
    </source>
</evidence>
<dbReference type="PANTHER" id="PTHR30204:SF89">
    <property type="entry name" value="HTH MERR-TYPE DOMAIN-CONTAINING PROTEIN"/>
    <property type="match status" value="1"/>
</dbReference>
<name>A0A1I0UDG2_9NOCA</name>
<dbReference type="OrthoDB" id="3191171at2"/>
<dbReference type="InterPro" id="IPR000551">
    <property type="entry name" value="MerR-type_HTH_dom"/>
</dbReference>